<dbReference type="OrthoDB" id="3665552at2"/>
<sequence>MTGQSVGSRQKMIAQHQTSLSPEDILHSGNCGVVVERVGQLKPEFRSEGRMFARELAEYLNHRYAGIITVFLYEETFGTVDRIHWLMHLKSLESYETLVEMGVSDEGWRDIIMRNRIADERGGGTWERMFEVGSLTETVLIPQSFGMYGTAERTPDTVVGVDGETVERFMVPTAALQTTQDASVLLHSANCGIIMHRTGVLNYEFRAEGRQFARALAENWNVGLAGHATIFLYEEAFGLSDRIHWFIHLEKLSTYYNLMGFRARVDDAARELFTKQWIPQEKGGGGWERMFVTGSLQDMSLTPQHAGMNVTKAERT</sequence>
<dbReference type="AlphaFoldDB" id="A0A543AS02"/>
<dbReference type="InterPro" id="IPR046102">
    <property type="entry name" value="DUF6039"/>
</dbReference>
<accession>A0A543AS02</accession>
<reference evidence="1 2" key="1">
    <citation type="submission" date="2019-06" db="EMBL/GenBank/DDBJ databases">
        <title>Sequencing the genomes of 1000 actinobacteria strains.</title>
        <authorList>
            <person name="Klenk H.-P."/>
        </authorList>
    </citation>
    <scope>NUCLEOTIDE SEQUENCE [LARGE SCALE GENOMIC DNA]</scope>
    <source>
        <strain evidence="1 2">DSM 45928</strain>
    </source>
</reference>
<proteinExistence type="predicted"/>
<keyword evidence="2" id="KW-1185">Reference proteome</keyword>
<name>A0A543AS02_9ACTN</name>
<dbReference type="Proteomes" id="UP000317043">
    <property type="component" value="Unassembled WGS sequence"/>
</dbReference>
<evidence type="ECO:0000313" key="1">
    <source>
        <dbReference type="EMBL" id="TQL75326.1"/>
    </source>
</evidence>
<dbReference type="RefSeq" id="WP_142035093.1">
    <property type="nucleotide sequence ID" value="NZ_JBHTGS010000001.1"/>
</dbReference>
<dbReference type="Pfam" id="PF19505">
    <property type="entry name" value="DUF6039"/>
    <property type="match status" value="1"/>
</dbReference>
<organism evidence="1 2">
    <name type="scientific">Stackebrandtia endophytica</name>
    <dbReference type="NCBI Taxonomy" id="1496996"/>
    <lineage>
        <taxon>Bacteria</taxon>
        <taxon>Bacillati</taxon>
        <taxon>Actinomycetota</taxon>
        <taxon>Actinomycetes</taxon>
        <taxon>Glycomycetales</taxon>
        <taxon>Glycomycetaceae</taxon>
        <taxon>Stackebrandtia</taxon>
    </lineage>
</organism>
<comment type="caution">
    <text evidence="1">The sequence shown here is derived from an EMBL/GenBank/DDBJ whole genome shotgun (WGS) entry which is preliminary data.</text>
</comment>
<dbReference type="InParanoid" id="A0A543AS02"/>
<evidence type="ECO:0000313" key="2">
    <source>
        <dbReference type="Proteomes" id="UP000317043"/>
    </source>
</evidence>
<dbReference type="EMBL" id="VFOW01000001">
    <property type="protein sequence ID" value="TQL75326.1"/>
    <property type="molecule type" value="Genomic_DNA"/>
</dbReference>
<protein>
    <submittedName>
        <fullName evidence="1">Uncharacterized protein</fullName>
    </submittedName>
</protein>
<gene>
    <name evidence="1" type="ORF">FB566_0823</name>
</gene>